<dbReference type="InterPro" id="IPR036895">
    <property type="entry name" value="Uracil-DNA_glycosylase-like_sf"/>
</dbReference>
<dbReference type="EMBL" id="BARS01033243">
    <property type="protein sequence ID" value="GAG23738.1"/>
    <property type="molecule type" value="Genomic_DNA"/>
</dbReference>
<evidence type="ECO:0008006" key="5">
    <source>
        <dbReference type="Google" id="ProtNLM"/>
    </source>
</evidence>
<keyword evidence="3" id="KW-0234">DNA repair</keyword>
<evidence type="ECO:0000256" key="3">
    <source>
        <dbReference type="ARBA" id="ARBA00023204"/>
    </source>
</evidence>
<dbReference type="SUPFAM" id="SSF52141">
    <property type="entry name" value="Uracil-DNA glycosylase-like"/>
    <property type="match status" value="1"/>
</dbReference>
<feature type="non-terminal residue" evidence="4">
    <location>
        <position position="61"/>
    </location>
</feature>
<reference evidence="4" key="1">
    <citation type="journal article" date="2014" name="Front. Microbiol.">
        <title>High frequency of phylogenetically diverse reductive dehalogenase-homologous genes in deep subseafloor sedimentary metagenomes.</title>
        <authorList>
            <person name="Kawai M."/>
            <person name="Futagami T."/>
            <person name="Toyoda A."/>
            <person name="Takaki Y."/>
            <person name="Nishi S."/>
            <person name="Hori S."/>
            <person name="Arai W."/>
            <person name="Tsubouchi T."/>
            <person name="Morono Y."/>
            <person name="Uchiyama I."/>
            <person name="Ito T."/>
            <person name="Fujiyama A."/>
            <person name="Inagaki F."/>
            <person name="Takami H."/>
        </authorList>
    </citation>
    <scope>NUCLEOTIDE SEQUENCE</scope>
    <source>
        <strain evidence="4">Expedition CK06-06</strain>
    </source>
</reference>
<dbReference type="GO" id="GO:0097506">
    <property type="term" value="F:deaminated base DNA N-glycosylase activity"/>
    <property type="evidence" value="ECO:0007669"/>
    <property type="project" value="UniProtKB-ARBA"/>
</dbReference>
<dbReference type="PANTHER" id="PTHR33693">
    <property type="entry name" value="TYPE-5 URACIL-DNA GLYCOSYLASE"/>
    <property type="match status" value="1"/>
</dbReference>
<dbReference type="Gene3D" id="3.40.470.10">
    <property type="entry name" value="Uracil-DNA glycosylase-like domain"/>
    <property type="match status" value="1"/>
</dbReference>
<dbReference type="PANTHER" id="PTHR33693:SF1">
    <property type="entry name" value="TYPE-4 URACIL-DNA GLYCOSYLASE"/>
    <property type="match status" value="1"/>
</dbReference>
<evidence type="ECO:0000256" key="2">
    <source>
        <dbReference type="ARBA" id="ARBA00022801"/>
    </source>
</evidence>
<evidence type="ECO:0000256" key="1">
    <source>
        <dbReference type="ARBA" id="ARBA00022763"/>
    </source>
</evidence>
<dbReference type="GO" id="GO:0006281">
    <property type="term" value="P:DNA repair"/>
    <property type="evidence" value="ECO:0007669"/>
    <property type="project" value="UniProtKB-KW"/>
</dbReference>
<evidence type="ECO:0000313" key="4">
    <source>
        <dbReference type="EMBL" id="GAG23738.1"/>
    </source>
</evidence>
<organism evidence="4">
    <name type="scientific">marine sediment metagenome</name>
    <dbReference type="NCBI Taxonomy" id="412755"/>
    <lineage>
        <taxon>unclassified sequences</taxon>
        <taxon>metagenomes</taxon>
        <taxon>ecological metagenomes</taxon>
    </lineage>
</organism>
<sequence length="61" mass="6646">MTLASLEAQWLGCTRCDLHKFRRQVVLGRGTIPAPYLFIGEAPGPTEDLRGVAFIGKAGRC</sequence>
<protein>
    <recommendedName>
        <fullName evidence="5">Uracil-DNA glycosylase-like domain-containing protein</fullName>
    </recommendedName>
</protein>
<proteinExistence type="predicted"/>
<dbReference type="AlphaFoldDB" id="X0WGT6"/>
<accession>X0WGT6</accession>
<keyword evidence="2" id="KW-0378">Hydrolase</keyword>
<comment type="caution">
    <text evidence="4">The sequence shown here is derived from an EMBL/GenBank/DDBJ whole genome shotgun (WGS) entry which is preliminary data.</text>
</comment>
<keyword evidence="1" id="KW-0227">DNA damage</keyword>
<dbReference type="InterPro" id="IPR051536">
    <property type="entry name" value="UDG_Type-4/5"/>
</dbReference>
<name>X0WGT6_9ZZZZ</name>
<gene>
    <name evidence="4" type="ORF">S01H1_51514</name>
</gene>